<accession>A0A151XE71</accession>
<feature type="compositionally biased region" description="Basic and acidic residues" evidence="1">
    <location>
        <begin position="87"/>
        <end position="102"/>
    </location>
</feature>
<sequence>VKAYILSIEDPRVIESDRNQLRARQRRCWFAFKKHESGLRCKTAEGEPGARGVVSRHRVALRVAWTPATGTASRDPTPPVGGSPGRGGEHTGNRSERDGRLGKGDAVLENVRDDNYALQDDYALLRAPFSKTTSILSRECCSTGEIGLLCPAHGIASLHGHYKAINHINRAKEAGPEGGTRCSSEDGQVECPIMMAGILFDQNLLVLRVFITDTGDFLMLSMRTENIRKRTAILRDKRFTPRIMIYDILSKILKNNSRYFSRVHPSCEKTKKRKKEVRHCGIRKDRTRLLPWRSGEEDSVGISWKAISSSWVSLTSIEGWDHIEDAADAVAPQARKIILRTARRRNGLRKWRDAACVRKKRLRREKTVVVENQQPP</sequence>
<dbReference type="AlphaFoldDB" id="A0A151XE71"/>
<dbReference type="EMBL" id="KQ982254">
    <property type="protein sequence ID" value="KYQ58548.1"/>
    <property type="molecule type" value="Genomic_DNA"/>
</dbReference>
<feature type="region of interest" description="Disordered" evidence="1">
    <location>
        <begin position="65"/>
        <end position="102"/>
    </location>
</feature>
<evidence type="ECO:0000313" key="2">
    <source>
        <dbReference type="EMBL" id="KYQ58548.1"/>
    </source>
</evidence>
<evidence type="ECO:0000256" key="1">
    <source>
        <dbReference type="SAM" id="MobiDB-lite"/>
    </source>
</evidence>
<reference evidence="2 3" key="1">
    <citation type="submission" date="2015-09" db="EMBL/GenBank/DDBJ databases">
        <title>Trachymyrmex zeteki WGS genome.</title>
        <authorList>
            <person name="Nygaard S."/>
            <person name="Hu H."/>
            <person name="Boomsma J."/>
            <person name="Zhang G."/>
        </authorList>
    </citation>
    <scope>NUCLEOTIDE SEQUENCE [LARGE SCALE GENOMIC DNA]</scope>
    <source>
        <strain evidence="2">Tzet28-1</strain>
        <tissue evidence="2">Whole body</tissue>
    </source>
</reference>
<feature type="non-terminal residue" evidence="2">
    <location>
        <position position="1"/>
    </location>
</feature>
<dbReference type="Proteomes" id="UP000075809">
    <property type="component" value="Unassembled WGS sequence"/>
</dbReference>
<protein>
    <submittedName>
        <fullName evidence="2">Uncharacterized protein</fullName>
    </submittedName>
</protein>
<name>A0A151XE71_9HYME</name>
<proteinExistence type="predicted"/>
<gene>
    <name evidence="2" type="ORF">ALC60_02193</name>
</gene>
<organism evidence="2 3">
    <name type="scientific">Mycetomoellerius zeteki</name>
    <dbReference type="NCBI Taxonomy" id="64791"/>
    <lineage>
        <taxon>Eukaryota</taxon>
        <taxon>Metazoa</taxon>
        <taxon>Ecdysozoa</taxon>
        <taxon>Arthropoda</taxon>
        <taxon>Hexapoda</taxon>
        <taxon>Insecta</taxon>
        <taxon>Pterygota</taxon>
        <taxon>Neoptera</taxon>
        <taxon>Endopterygota</taxon>
        <taxon>Hymenoptera</taxon>
        <taxon>Apocrita</taxon>
        <taxon>Aculeata</taxon>
        <taxon>Formicoidea</taxon>
        <taxon>Formicidae</taxon>
        <taxon>Myrmicinae</taxon>
        <taxon>Mycetomoellerius</taxon>
    </lineage>
</organism>
<evidence type="ECO:0000313" key="3">
    <source>
        <dbReference type="Proteomes" id="UP000075809"/>
    </source>
</evidence>
<keyword evidence="3" id="KW-1185">Reference proteome</keyword>